<evidence type="ECO:0000256" key="4">
    <source>
        <dbReference type="PROSITE-ProRule" id="PRU00473"/>
    </source>
</evidence>
<name>A0A5S3PUW2_9FLAO</name>
<feature type="compositionally biased region" description="Basic residues" evidence="5">
    <location>
        <begin position="63"/>
        <end position="74"/>
    </location>
</feature>
<evidence type="ECO:0000313" key="9">
    <source>
        <dbReference type="Proteomes" id="UP000310314"/>
    </source>
</evidence>
<keyword evidence="3" id="KW-0998">Cell outer membrane</keyword>
<dbReference type="EMBL" id="VATY01000001">
    <property type="protein sequence ID" value="TMM58753.1"/>
    <property type="molecule type" value="Genomic_DNA"/>
</dbReference>
<dbReference type="PANTHER" id="PTHR30329">
    <property type="entry name" value="STATOR ELEMENT OF FLAGELLAR MOTOR COMPLEX"/>
    <property type="match status" value="1"/>
</dbReference>
<evidence type="ECO:0000256" key="2">
    <source>
        <dbReference type="ARBA" id="ARBA00023136"/>
    </source>
</evidence>
<dbReference type="InterPro" id="IPR006664">
    <property type="entry name" value="OMP_bac"/>
</dbReference>
<evidence type="ECO:0000256" key="1">
    <source>
        <dbReference type="ARBA" id="ARBA00004442"/>
    </source>
</evidence>
<keyword evidence="9" id="KW-1185">Reference proteome</keyword>
<feature type="signal peptide" evidence="6">
    <location>
        <begin position="1"/>
        <end position="21"/>
    </location>
</feature>
<dbReference type="OrthoDB" id="9800869at2"/>
<feature type="region of interest" description="Disordered" evidence="5">
    <location>
        <begin position="37"/>
        <end position="105"/>
    </location>
</feature>
<dbReference type="PROSITE" id="PS51123">
    <property type="entry name" value="OMPA_2"/>
    <property type="match status" value="1"/>
</dbReference>
<evidence type="ECO:0000259" key="7">
    <source>
        <dbReference type="PROSITE" id="PS51123"/>
    </source>
</evidence>
<comment type="subcellular location">
    <subcellularLocation>
        <location evidence="1">Cell outer membrane</location>
    </subcellularLocation>
</comment>
<dbReference type="RefSeq" id="WP_138656686.1">
    <property type="nucleotide sequence ID" value="NZ_VATY01000001.1"/>
</dbReference>
<evidence type="ECO:0000256" key="5">
    <source>
        <dbReference type="SAM" id="MobiDB-lite"/>
    </source>
</evidence>
<organism evidence="8 9">
    <name type="scientific">Maribacter algarum</name>
    <name type="common">ex Zhang et al. 2020</name>
    <dbReference type="NCBI Taxonomy" id="2578118"/>
    <lineage>
        <taxon>Bacteria</taxon>
        <taxon>Pseudomonadati</taxon>
        <taxon>Bacteroidota</taxon>
        <taxon>Flavobacteriia</taxon>
        <taxon>Flavobacteriales</taxon>
        <taxon>Flavobacteriaceae</taxon>
        <taxon>Maribacter</taxon>
    </lineage>
</organism>
<accession>A0A5S3PUW2</accession>
<feature type="domain" description="OmpA-like" evidence="7">
    <location>
        <begin position="313"/>
        <end position="427"/>
    </location>
</feature>
<proteinExistence type="predicted"/>
<gene>
    <name evidence="8" type="ORF">FEE95_04795</name>
</gene>
<dbReference type="AlphaFoldDB" id="A0A5S3PUW2"/>
<feature type="compositionally biased region" description="Basic and acidic residues" evidence="5">
    <location>
        <begin position="37"/>
        <end position="55"/>
    </location>
</feature>
<dbReference type="InterPro" id="IPR006665">
    <property type="entry name" value="OmpA-like"/>
</dbReference>
<dbReference type="Proteomes" id="UP000310314">
    <property type="component" value="Unassembled WGS sequence"/>
</dbReference>
<evidence type="ECO:0000313" key="8">
    <source>
        <dbReference type="EMBL" id="TMM58753.1"/>
    </source>
</evidence>
<protein>
    <submittedName>
        <fullName evidence="8">OmpA family protein</fullName>
    </submittedName>
</protein>
<dbReference type="GO" id="GO:0009279">
    <property type="term" value="C:cell outer membrane"/>
    <property type="evidence" value="ECO:0007669"/>
    <property type="project" value="UniProtKB-SubCell"/>
</dbReference>
<dbReference type="InterPro" id="IPR036737">
    <property type="entry name" value="OmpA-like_sf"/>
</dbReference>
<dbReference type="CDD" id="cd07185">
    <property type="entry name" value="OmpA_C-like"/>
    <property type="match status" value="1"/>
</dbReference>
<dbReference type="InterPro" id="IPR050330">
    <property type="entry name" value="Bact_OuterMem_StrucFunc"/>
</dbReference>
<dbReference type="Gene3D" id="3.30.1330.60">
    <property type="entry name" value="OmpA-like domain"/>
    <property type="match status" value="1"/>
</dbReference>
<keyword evidence="6" id="KW-0732">Signal</keyword>
<comment type="caution">
    <text evidence="8">The sequence shown here is derived from an EMBL/GenBank/DDBJ whole genome shotgun (WGS) entry which is preliminary data.</text>
</comment>
<reference evidence="8 9" key="1">
    <citation type="submission" date="2019-05" db="EMBL/GenBank/DDBJ databases">
        <authorList>
            <person name="Zhang J.-Y."/>
            <person name="Feg X."/>
            <person name="Du Z.-J."/>
        </authorList>
    </citation>
    <scope>NUCLEOTIDE SEQUENCE [LARGE SCALE GENOMIC DNA]</scope>
    <source>
        <strain evidence="8 9">RZ26</strain>
    </source>
</reference>
<evidence type="ECO:0000256" key="6">
    <source>
        <dbReference type="SAM" id="SignalP"/>
    </source>
</evidence>
<dbReference type="PRINTS" id="PR01021">
    <property type="entry name" value="OMPADOMAIN"/>
</dbReference>
<dbReference type="SUPFAM" id="SSF103088">
    <property type="entry name" value="OmpA-like"/>
    <property type="match status" value="1"/>
</dbReference>
<sequence>MKTRTLLVAIAFLFMGTATQAQFFKKLGKSAEKAAERAVTRKTEQKVNKETERAMDTILGNGKKNKKRSSKKTKNKELEENDSPVNSKNKRENADETATDSTPKTWSKYNFVPGDKIIFEDDLSGEENGEFPSRWDLSQGSAENAKKGNENIINFENRSIITPLMETESYLPEVFTIEFDAYFEDVYYSWQSYNIRFWHGANHHSEGKDFFYPIEVFKDGATTHTKVQGNAKKYDGHNETIGKSTGWKHIAISFNKRSLKVFVDEYRALNIPNYKYKPQMFSIGSYMHKPEGKTMAIKNIRIAEGGKKLYDRVMADGKFVTRGILFDVNKASLKPSSMGVINQVAKMMQEHTDLKFSIEGHTDSDGEESHNLQLSEKRAAAVKEALTNSGVEAARLKVKGMGESVPVSDNSTPEGKANNRRVEFVNF</sequence>
<feature type="chain" id="PRO_5024283488" evidence="6">
    <location>
        <begin position="22"/>
        <end position="427"/>
    </location>
</feature>
<evidence type="ECO:0000256" key="3">
    <source>
        <dbReference type="ARBA" id="ARBA00023237"/>
    </source>
</evidence>
<dbReference type="Pfam" id="PF00691">
    <property type="entry name" value="OmpA"/>
    <property type="match status" value="1"/>
</dbReference>
<dbReference type="PANTHER" id="PTHR30329:SF21">
    <property type="entry name" value="LIPOPROTEIN YIAD-RELATED"/>
    <property type="match status" value="1"/>
</dbReference>
<keyword evidence="2 4" id="KW-0472">Membrane</keyword>